<evidence type="ECO:0000256" key="4">
    <source>
        <dbReference type="RuleBase" id="RU000363"/>
    </source>
</evidence>
<reference evidence="5 6" key="1">
    <citation type="submission" date="2015-06" db="EMBL/GenBank/DDBJ databases">
        <title>Survival trade-offs in plant roots during colonization by closely related pathogenic and mutualistic fungi.</title>
        <authorList>
            <person name="Hacquard S."/>
            <person name="Kracher B."/>
            <person name="Hiruma K."/>
            <person name="Weinman A."/>
            <person name="Muench P."/>
            <person name="Garrido Oter R."/>
            <person name="Ver Loren van Themaat E."/>
            <person name="Dallerey J.-F."/>
            <person name="Damm U."/>
            <person name="Henrissat B."/>
            <person name="Lespinet O."/>
            <person name="Thon M."/>
            <person name="Kemen E."/>
            <person name="McHardy A.C."/>
            <person name="Schulze-Lefert P."/>
            <person name="O'Connell R.J."/>
        </authorList>
    </citation>
    <scope>NUCLEOTIDE SEQUENCE [LARGE SCALE GENOMIC DNA]</scope>
    <source>
        <strain evidence="5 6">MAFF 238704</strain>
    </source>
</reference>
<dbReference type="AlphaFoldDB" id="A0A167CE37"/>
<dbReference type="InterPro" id="IPR020904">
    <property type="entry name" value="Sc_DH/Rdtase_CS"/>
</dbReference>
<sequence>MAPTRWGGIVPSSKVARERRTDGACIACLHCSNNSRHMPSFSSSSRVEAQPKPRLASFTVAIGILRAGIMTTLLKDLTIDTVAVVLRGTILNPGLTAPMAAAITWIWEPDTFGSRGLHVNLPQLRLAAWVLTAAGLALRLHEQLNRWTANNWTRDSTWDWDKEIVLITGGSSGIGATMAQELIARNPRTKIVVVDYVPLTWQPAPRSDVRYFQCDLSDKTAIRALCDRVRREAGNPTVLVNNAGLSRGFTVMDGTYTDVELTINTNLIAPFLLVKEFLPHMVKSNHGHIIHVGSMSSMMPPARIADYAATKAGLTALHEALQLELKYIHQAPKVRLTLGIFGFIRTPLFKGQTGQPAFLFPLLESGTVARRFVDTLYSGFGNTIYLPGIMRYVAMLRGGPEWLSRMSREQTQKIKVDYVGYQKVNSKTGRLETPGAGNTA</sequence>
<dbReference type="STRING" id="1573173.A0A167CE37"/>
<dbReference type="PANTHER" id="PTHR24322">
    <property type="entry name" value="PKSB"/>
    <property type="match status" value="1"/>
</dbReference>
<keyword evidence="2" id="KW-0521">NADP</keyword>
<dbReference type="PRINTS" id="PR00080">
    <property type="entry name" value="SDRFAMILY"/>
</dbReference>
<dbReference type="EMBL" id="LFIW01001383">
    <property type="protein sequence ID" value="KZL82470.1"/>
    <property type="molecule type" value="Genomic_DNA"/>
</dbReference>
<evidence type="ECO:0000256" key="3">
    <source>
        <dbReference type="ARBA" id="ARBA00023002"/>
    </source>
</evidence>
<gene>
    <name evidence="5" type="ORF">CI238_03212</name>
</gene>
<dbReference type="Proteomes" id="UP000076584">
    <property type="component" value="Unassembled WGS sequence"/>
</dbReference>
<dbReference type="Gene3D" id="3.40.50.720">
    <property type="entry name" value="NAD(P)-binding Rossmann-like Domain"/>
    <property type="match status" value="1"/>
</dbReference>
<evidence type="ECO:0000256" key="1">
    <source>
        <dbReference type="ARBA" id="ARBA00006484"/>
    </source>
</evidence>
<organism evidence="5 6">
    <name type="scientific">Colletotrichum incanum</name>
    <name type="common">Soybean anthracnose fungus</name>
    <dbReference type="NCBI Taxonomy" id="1573173"/>
    <lineage>
        <taxon>Eukaryota</taxon>
        <taxon>Fungi</taxon>
        <taxon>Dikarya</taxon>
        <taxon>Ascomycota</taxon>
        <taxon>Pezizomycotina</taxon>
        <taxon>Sordariomycetes</taxon>
        <taxon>Hypocreomycetidae</taxon>
        <taxon>Glomerellales</taxon>
        <taxon>Glomerellaceae</taxon>
        <taxon>Colletotrichum</taxon>
        <taxon>Colletotrichum spaethianum species complex</taxon>
    </lineage>
</organism>
<dbReference type="PRINTS" id="PR00081">
    <property type="entry name" value="GDHRDH"/>
</dbReference>
<accession>A0A167CE37</accession>
<name>A0A167CE37_COLIC</name>
<evidence type="ECO:0000313" key="6">
    <source>
        <dbReference type="Proteomes" id="UP000076584"/>
    </source>
</evidence>
<dbReference type="InterPro" id="IPR036291">
    <property type="entry name" value="NAD(P)-bd_dom_sf"/>
</dbReference>
<protein>
    <submittedName>
        <fullName evidence="5">Short-chain dehydrogenase</fullName>
    </submittedName>
</protein>
<dbReference type="InterPro" id="IPR002347">
    <property type="entry name" value="SDR_fam"/>
</dbReference>
<dbReference type="GO" id="GO:0016616">
    <property type="term" value="F:oxidoreductase activity, acting on the CH-OH group of donors, NAD or NADP as acceptor"/>
    <property type="evidence" value="ECO:0007669"/>
    <property type="project" value="TreeGrafter"/>
</dbReference>
<comment type="caution">
    <text evidence="5">The sequence shown here is derived from an EMBL/GenBank/DDBJ whole genome shotgun (WGS) entry which is preliminary data.</text>
</comment>
<evidence type="ECO:0000256" key="2">
    <source>
        <dbReference type="ARBA" id="ARBA00022857"/>
    </source>
</evidence>
<dbReference type="PANTHER" id="PTHR24322:SF736">
    <property type="entry name" value="RETINOL DEHYDROGENASE 10"/>
    <property type="match status" value="1"/>
</dbReference>
<dbReference type="Pfam" id="PF00106">
    <property type="entry name" value="adh_short"/>
    <property type="match status" value="1"/>
</dbReference>
<dbReference type="SUPFAM" id="SSF51735">
    <property type="entry name" value="NAD(P)-binding Rossmann-fold domains"/>
    <property type="match status" value="1"/>
</dbReference>
<proteinExistence type="inferred from homology"/>
<dbReference type="PROSITE" id="PS00061">
    <property type="entry name" value="ADH_SHORT"/>
    <property type="match status" value="1"/>
</dbReference>
<keyword evidence="3" id="KW-0560">Oxidoreductase</keyword>
<keyword evidence="6" id="KW-1185">Reference proteome</keyword>
<evidence type="ECO:0000313" key="5">
    <source>
        <dbReference type="EMBL" id="KZL82470.1"/>
    </source>
</evidence>
<comment type="similarity">
    <text evidence="1 4">Belongs to the short-chain dehydrogenases/reductases (SDR) family.</text>
</comment>